<sequence length="29" mass="3531">MLLANSKMFRFKFNITGTLFVIYFSWKNI</sequence>
<name>A0A0A9ARY4_ARUDO</name>
<dbReference type="EMBL" id="GBRH01243984">
    <property type="protein sequence ID" value="JAD53911.1"/>
    <property type="molecule type" value="Transcribed_RNA"/>
</dbReference>
<organism evidence="1">
    <name type="scientific">Arundo donax</name>
    <name type="common">Giant reed</name>
    <name type="synonym">Donax arundinaceus</name>
    <dbReference type="NCBI Taxonomy" id="35708"/>
    <lineage>
        <taxon>Eukaryota</taxon>
        <taxon>Viridiplantae</taxon>
        <taxon>Streptophyta</taxon>
        <taxon>Embryophyta</taxon>
        <taxon>Tracheophyta</taxon>
        <taxon>Spermatophyta</taxon>
        <taxon>Magnoliopsida</taxon>
        <taxon>Liliopsida</taxon>
        <taxon>Poales</taxon>
        <taxon>Poaceae</taxon>
        <taxon>PACMAD clade</taxon>
        <taxon>Arundinoideae</taxon>
        <taxon>Arundineae</taxon>
        <taxon>Arundo</taxon>
    </lineage>
</organism>
<reference evidence="1" key="2">
    <citation type="journal article" date="2015" name="Data Brief">
        <title>Shoot transcriptome of the giant reed, Arundo donax.</title>
        <authorList>
            <person name="Barrero R.A."/>
            <person name="Guerrero F.D."/>
            <person name="Moolhuijzen P."/>
            <person name="Goolsby J.A."/>
            <person name="Tidwell J."/>
            <person name="Bellgard S.E."/>
            <person name="Bellgard M.I."/>
        </authorList>
    </citation>
    <scope>NUCLEOTIDE SEQUENCE</scope>
    <source>
        <tissue evidence="1">Shoot tissue taken approximately 20 cm above the soil surface</tissue>
    </source>
</reference>
<evidence type="ECO:0000313" key="1">
    <source>
        <dbReference type="EMBL" id="JAD53911.1"/>
    </source>
</evidence>
<proteinExistence type="predicted"/>
<accession>A0A0A9ARY4</accession>
<protein>
    <submittedName>
        <fullName evidence="1">Uncharacterized protein</fullName>
    </submittedName>
</protein>
<reference evidence="1" key="1">
    <citation type="submission" date="2014-09" db="EMBL/GenBank/DDBJ databases">
        <authorList>
            <person name="Magalhaes I.L.F."/>
            <person name="Oliveira U."/>
            <person name="Santos F.R."/>
            <person name="Vidigal T.H.D.A."/>
            <person name="Brescovit A.D."/>
            <person name="Santos A.J."/>
        </authorList>
    </citation>
    <scope>NUCLEOTIDE SEQUENCE</scope>
    <source>
        <tissue evidence="1">Shoot tissue taken approximately 20 cm above the soil surface</tissue>
    </source>
</reference>
<dbReference type="AlphaFoldDB" id="A0A0A9ARY4"/>